<protein>
    <submittedName>
        <fullName evidence="1">Uncharacterized protein</fullName>
    </submittedName>
</protein>
<accession>A0A5D3DST1</accession>
<reference evidence="1 2" key="1">
    <citation type="submission" date="2019-08" db="EMBL/GenBank/DDBJ databases">
        <title>Draft genome sequences of two oriental melons (Cucumis melo L. var makuwa).</title>
        <authorList>
            <person name="Kwon S.-Y."/>
        </authorList>
    </citation>
    <scope>NUCLEOTIDE SEQUENCE [LARGE SCALE GENOMIC DNA]</scope>
    <source>
        <strain evidence="2">cv. Chang Bougi</strain>
        <tissue evidence="1">Leaf</tissue>
    </source>
</reference>
<evidence type="ECO:0000313" key="1">
    <source>
        <dbReference type="EMBL" id="TYK26522.1"/>
    </source>
</evidence>
<dbReference type="EMBL" id="SSTD01003373">
    <property type="protein sequence ID" value="TYK26522.1"/>
    <property type="molecule type" value="Genomic_DNA"/>
</dbReference>
<organism evidence="1 2">
    <name type="scientific">Cucumis melo var. makuwa</name>
    <name type="common">Oriental melon</name>
    <dbReference type="NCBI Taxonomy" id="1194695"/>
    <lineage>
        <taxon>Eukaryota</taxon>
        <taxon>Viridiplantae</taxon>
        <taxon>Streptophyta</taxon>
        <taxon>Embryophyta</taxon>
        <taxon>Tracheophyta</taxon>
        <taxon>Spermatophyta</taxon>
        <taxon>Magnoliopsida</taxon>
        <taxon>eudicotyledons</taxon>
        <taxon>Gunneridae</taxon>
        <taxon>Pentapetalae</taxon>
        <taxon>rosids</taxon>
        <taxon>fabids</taxon>
        <taxon>Cucurbitales</taxon>
        <taxon>Cucurbitaceae</taxon>
        <taxon>Benincaseae</taxon>
        <taxon>Cucumis</taxon>
    </lineage>
</organism>
<name>A0A5D3DST1_CUCMM</name>
<sequence>MMHGQSPTSDVRIFILNGLTDELYDYYNTMLTTKDFKNTLRNKIKEFSLETLIARLRIEEEAWKYDQKEEVVNVVLRKKSIAVLKPDLKLKGNIMKVQNIDPNNQKNSQKPQYCYNVINLDT</sequence>
<comment type="caution">
    <text evidence="1">The sequence shown here is derived from an EMBL/GenBank/DDBJ whole genome shotgun (WGS) entry which is preliminary data.</text>
</comment>
<dbReference type="Proteomes" id="UP000321947">
    <property type="component" value="Unassembled WGS sequence"/>
</dbReference>
<proteinExistence type="predicted"/>
<dbReference type="AlphaFoldDB" id="A0A5D3DST1"/>
<gene>
    <name evidence="1" type="ORF">E5676_scaffold313G001040</name>
</gene>
<evidence type="ECO:0000313" key="2">
    <source>
        <dbReference type="Proteomes" id="UP000321947"/>
    </source>
</evidence>